<dbReference type="Proteomes" id="UP000288716">
    <property type="component" value="Unassembled WGS sequence"/>
</dbReference>
<keyword evidence="2" id="KW-1185">Reference proteome</keyword>
<organism evidence="1 2">
    <name type="scientific">Leptotrombidium deliense</name>
    <dbReference type="NCBI Taxonomy" id="299467"/>
    <lineage>
        <taxon>Eukaryota</taxon>
        <taxon>Metazoa</taxon>
        <taxon>Ecdysozoa</taxon>
        <taxon>Arthropoda</taxon>
        <taxon>Chelicerata</taxon>
        <taxon>Arachnida</taxon>
        <taxon>Acari</taxon>
        <taxon>Acariformes</taxon>
        <taxon>Trombidiformes</taxon>
        <taxon>Prostigmata</taxon>
        <taxon>Anystina</taxon>
        <taxon>Parasitengona</taxon>
        <taxon>Trombiculoidea</taxon>
        <taxon>Trombiculidae</taxon>
        <taxon>Leptotrombidium</taxon>
    </lineage>
</organism>
<evidence type="ECO:0000313" key="2">
    <source>
        <dbReference type="Proteomes" id="UP000288716"/>
    </source>
</evidence>
<comment type="caution">
    <text evidence="1">The sequence shown here is derived from an EMBL/GenBank/DDBJ whole genome shotgun (WGS) entry which is preliminary data.</text>
</comment>
<dbReference type="EMBL" id="NCKV01002807">
    <property type="protein sequence ID" value="RWS26384.1"/>
    <property type="molecule type" value="Genomic_DNA"/>
</dbReference>
<dbReference type="SUPFAM" id="SSF48371">
    <property type="entry name" value="ARM repeat"/>
    <property type="match status" value="1"/>
</dbReference>
<dbReference type="VEuPathDB" id="VectorBase:LDEU005656"/>
<dbReference type="Gene3D" id="1.25.10.10">
    <property type="entry name" value="Leucine-rich Repeat Variant"/>
    <property type="match status" value="1"/>
</dbReference>
<sequence>MEQKSRKGKQSKIKCRTERNQEITKTRKIKRNIEVDRRRNIYDNLDSFFSDFEDISDVISCLRQSRFASGDVVDGGKCSVRLLETLRDVLIDGKEQMLASISLTADNDFRSFQNDSPIITHCIDENLFNLLSGMIDVNTVDVIVDILLMVLKFASFNQRKLISESNIQTSFLVFVCNTSDISLKTKLIDCLSLVAIVNDQFRSTLYSIFPSFTQNLVLSHQMDMQTWNYWRSVSYFLFTLTQRINRASLDEKQLIDLFAVSGVLLQLNDEKITVNSIMSFKWLIYTESEVIFKLTIETKLIESLTKFLESNEDFLKEAVTFIMLFLSSHCAMFVGVLQRCNFIAFVPKLMKICTGDVKLNTLSILMNIYKEDNSAIDQIDLEAIPAILEAITFGDIKTRNMATEFISILVLNEHIHLICELLKHDVLHFLIVHLSSVDQNMLFVVINTYERLLILEAKHRIPFQVAKECANSFVVDKLNELFLDERTNGTIAAKIGEILEKYIDELDELMEDNFIVDQ</sequence>
<dbReference type="AlphaFoldDB" id="A0A443SFU1"/>
<reference evidence="1 2" key="1">
    <citation type="journal article" date="2018" name="Gigascience">
        <title>Genomes of trombidid mites reveal novel predicted allergens and laterally-transferred genes associated with secondary metabolism.</title>
        <authorList>
            <person name="Dong X."/>
            <person name="Chaisiri K."/>
            <person name="Xia D."/>
            <person name="Armstrong S.D."/>
            <person name="Fang Y."/>
            <person name="Donnelly M.J."/>
            <person name="Kadowaki T."/>
            <person name="McGarry J.W."/>
            <person name="Darby A.C."/>
            <person name="Makepeace B.L."/>
        </authorList>
    </citation>
    <scope>NUCLEOTIDE SEQUENCE [LARGE SCALE GENOMIC DNA]</scope>
    <source>
        <strain evidence="1">UoL-UT</strain>
    </source>
</reference>
<dbReference type="InterPro" id="IPR016024">
    <property type="entry name" value="ARM-type_fold"/>
</dbReference>
<accession>A0A443SFU1</accession>
<gene>
    <name evidence="1" type="ORF">B4U80_12984</name>
</gene>
<protein>
    <submittedName>
        <fullName evidence="1">Uncharacterized protein</fullName>
    </submittedName>
</protein>
<evidence type="ECO:0000313" key="1">
    <source>
        <dbReference type="EMBL" id="RWS26384.1"/>
    </source>
</evidence>
<dbReference type="InterPro" id="IPR011989">
    <property type="entry name" value="ARM-like"/>
</dbReference>
<name>A0A443SFU1_9ACAR</name>
<proteinExistence type="predicted"/>